<dbReference type="NCBIfam" id="TIGR01549">
    <property type="entry name" value="HAD-SF-IA-v1"/>
    <property type="match status" value="1"/>
</dbReference>
<dbReference type="InterPro" id="IPR006439">
    <property type="entry name" value="HAD-SF_hydro_IA"/>
</dbReference>
<dbReference type="InterPro" id="IPR023214">
    <property type="entry name" value="HAD_sf"/>
</dbReference>
<keyword evidence="3" id="KW-1185">Reference proteome</keyword>
<proteinExistence type="predicted"/>
<dbReference type="PANTHER" id="PTHR43316:SF8">
    <property type="entry name" value="HAD FAMILY HYDROLASE"/>
    <property type="match status" value="1"/>
</dbReference>
<comment type="caution">
    <text evidence="2">The sequence shown here is derived from an EMBL/GenBank/DDBJ whole genome shotgun (WGS) entry which is preliminary data.</text>
</comment>
<evidence type="ECO:0000256" key="1">
    <source>
        <dbReference type="ARBA" id="ARBA00022801"/>
    </source>
</evidence>
<sequence>MNIKTEQEEQKYALFLDASGTLLGSSSFNALGVQLLPDTSHILNAVKQRKINNHNLKTGVITSWGNRINPMLKALKIDTFFDVVVSADSIMKTKPNPEVFLYACNKVGVLPQYAIHVGDSLYDDALGAQSAGLNGIWVRRGHVSFAEADQLKHPVFENLNDVLEYISQKIIL</sequence>
<keyword evidence="1 2" id="KW-0378">Hydrolase</keyword>
<dbReference type="SUPFAM" id="SSF56784">
    <property type="entry name" value="HAD-like"/>
    <property type="match status" value="1"/>
</dbReference>
<name>A0A369KYH9_9BACT</name>
<accession>A0A369KYH9</accession>
<organism evidence="2 3">
    <name type="scientific">Spirobacillus cienkowskii</name>
    <dbReference type="NCBI Taxonomy" id="495820"/>
    <lineage>
        <taxon>Bacteria</taxon>
        <taxon>Pseudomonadati</taxon>
        <taxon>Bdellovibrionota</taxon>
        <taxon>Oligoflexia</taxon>
        <taxon>Silvanigrellales</taxon>
        <taxon>Spirobacillus</taxon>
    </lineage>
</organism>
<dbReference type="EMBL" id="QOVW01000064">
    <property type="protein sequence ID" value="RDB36246.1"/>
    <property type="molecule type" value="Genomic_DNA"/>
</dbReference>
<dbReference type="GO" id="GO:0016787">
    <property type="term" value="F:hydrolase activity"/>
    <property type="evidence" value="ECO:0007669"/>
    <property type="project" value="UniProtKB-KW"/>
</dbReference>
<dbReference type="InterPro" id="IPR036412">
    <property type="entry name" value="HAD-like_sf"/>
</dbReference>
<dbReference type="AlphaFoldDB" id="A0A369KYH9"/>
<dbReference type="Pfam" id="PF13419">
    <property type="entry name" value="HAD_2"/>
    <property type="match status" value="1"/>
</dbReference>
<dbReference type="Gene3D" id="3.40.50.1000">
    <property type="entry name" value="HAD superfamily/HAD-like"/>
    <property type="match status" value="1"/>
</dbReference>
<protein>
    <submittedName>
        <fullName evidence="2">HAD family hydrolase</fullName>
    </submittedName>
</protein>
<gene>
    <name evidence="2" type="ORF">DCC88_06095</name>
</gene>
<dbReference type="InterPro" id="IPR041492">
    <property type="entry name" value="HAD_2"/>
</dbReference>
<dbReference type="Proteomes" id="UP000253934">
    <property type="component" value="Unassembled WGS sequence"/>
</dbReference>
<evidence type="ECO:0000313" key="2">
    <source>
        <dbReference type="EMBL" id="RDB36246.1"/>
    </source>
</evidence>
<evidence type="ECO:0000313" key="3">
    <source>
        <dbReference type="Proteomes" id="UP000253934"/>
    </source>
</evidence>
<dbReference type="RefSeq" id="WP_338636900.1">
    <property type="nucleotide sequence ID" value="NZ_CP146516.1"/>
</dbReference>
<reference evidence="2" key="1">
    <citation type="submission" date="2018-04" db="EMBL/GenBank/DDBJ databases">
        <title>Draft genome sequence of the Candidatus Spirobacillus cienkowskii, a pathogen of freshwater Daphnia species, reconstructed from hemolymph metagenomic reads.</title>
        <authorList>
            <person name="Bresciani L."/>
            <person name="Lemos L.N."/>
            <person name="Wale N."/>
            <person name="Lin J.Y."/>
            <person name="Fernandes G.R."/>
            <person name="Duffy M.A."/>
            <person name="Rodrigues J.M."/>
        </authorList>
    </citation>
    <scope>NUCLEOTIDE SEQUENCE [LARGE SCALE GENOMIC DNA]</scope>
    <source>
        <strain evidence="2">Binning01</strain>
    </source>
</reference>
<dbReference type="PANTHER" id="PTHR43316">
    <property type="entry name" value="HYDROLASE, HALOACID DELAHOGENASE-RELATED"/>
    <property type="match status" value="1"/>
</dbReference>
<dbReference type="InterPro" id="IPR051540">
    <property type="entry name" value="S-2-haloacid_dehalogenase"/>
</dbReference>